<dbReference type="Proteomes" id="UP000198994">
    <property type="component" value="Unassembled WGS sequence"/>
</dbReference>
<dbReference type="RefSeq" id="WP_089954672.1">
    <property type="nucleotide sequence ID" value="NZ_FNAV01000001.1"/>
</dbReference>
<name>A0A1G7AU46_9RHOB</name>
<evidence type="ECO:0000313" key="2">
    <source>
        <dbReference type="Proteomes" id="UP000198994"/>
    </source>
</evidence>
<reference evidence="2" key="1">
    <citation type="submission" date="2016-10" db="EMBL/GenBank/DDBJ databases">
        <authorList>
            <person name="Varghese N."/>
            <person name="Submissions S."/>
        </authorList>
    </citation>
    <scope>NUCLEOTIDE SEQUENCE [LARGE SCALE GENOMIC DNA]</scope>
    <source>
        <strain evidence="2">DSM 10146</strain>
    </source>
</reference>
<gene>
    <name evidence="1" type="ORF">SAMN04488105_101373</name>
</gene>
<dbReference type="EMBL" id="FNAV01000001">
    <property type="protein sequence ID" value="SDE18230.1"/>
    <property type="molecule type" value="Genomic_DNA"/>
</dbReference>
<keyword evidence="2" id="KW-1185">Reference proteome</keyword>
<dbReference type="AlphaFoldDB" id="A0A1G7AU46"/>
<dbReference type="OrthoDB" id="7865046at2"/>
<sequence length="98" mass="10829">MSKKLRVSAETIPELRDFLAGADVDMGCRPVAVKRGDRYATEVISDDDELARLGRRRAGGVRIEVLEEMPSAARRLRMVPTGNRFAGGVVPRGYGRKE</sequence>
<organism evidence="1 2">
    <name type="scientific">Salipiger thiooxidans</name>
    <dbReference type="NCBI Taxonomy" id="282683"/>
    <lineage>
        <taxon>Bacteria</taxon>
        <taxon>Pseudomonadati</taxon>
        <taxon>Pseudomonadota</taxon>
        <taxon>Alphaproteobacteria</taxon>
        <taxon>Rhodobacterales</taxon>
        <taxon>Roseobacteraceae</taxon>
        <taxon>Salipiger</taxon>
    </lineage>
</organism>
<dbReference type="STRING" id="282683.SAMN04488105_101373"/>
<protein>
    <submittedName>
        <fullName evidence="1">Uncharacterized protein</fullName>
    </submittedName>
</protein>
<evidence type="ECO:0000313" key="1">
    <source>
        <dbReference type="EMBL" id="SDE18230.1"/>
    </source>
</evidence>
<accession>A0A1G7AU46</accession>
<proteinExistence type="predicted"/>